<dbReference type="PROSITE" id="PS50890">
    <property type="entry name" value="PUA"/>
    <property type="match status" value="1"/>
</dbReference>
<dbReference type="CDD" id="cd11780">
    <property type="entry name" value="SH3_Sorbs_3"/>
    <property type="match status" value="1"/>
</dbReference>
<dbReference type="InterPro" id="IPR036028">
    <property type="entry name" value="SH3-like_dom_sf"/>
</dbReference>
<feature type="domain" description="SH3" evidence="4">
    <location>
        <begin position="214"/>
        <end position="273"/>
    </location>
</feature>
<evidence type="ECO:0000256" key="2">
    <source>
        <dbReference type="ARBA" id="ARBA00022737"/>
    </source>
</evidence>
<dbReference type="PANTHER" id="PTHR14167:SF116">
    <property type="entry name" value="CAP, ISOFORM AC"/>
    <property type="match status" value="1"/>
</dbReference>
<evidence type="ECO:0000256" key="3">
    <source>
        <dbReference type="PROSITE-ProRule" id="PRU00192"/>
    </source>
</evidence>
<protein>
    <submittedName>
        <fullName evidence="5">Vinexin</fullName>
    </submittedName>
</protein>
<feature type="domain" description="SH3" evidence="4">
    <location>
        <begin position="473"/>
        <end position="532"/>
    </location>
</feature>
<keyword evidence="1 3" id="KW-0728">SH3 domain</keyword>
<evidence type="ECO:0000313" key="5">
    <source>
        <dbReference type="EMBL" id="KAG0703357.1"/>
    </source>
</evidence>
<keyword evidence="2" id="KW-0677">Repeat</keyword>
<feature type="domain" description="SH3" evidence="4">
    <location>
        <begin position="283"/>
        <end position="342"/>
    </location>
</feature>
<dbReference type="Pfam" id="PF14604">
    <property type="entry name" value="SH3_9"/>
    <property type="match status" value="1"/>
</dbReference>
<dbReference type="PRINTS" id="PR00499">
    <property type="entry name" value="P67PHOX"/>
</dbReference>
<dbReference type="PROSITE" id="PS50002">
    <property type="entry name" value="SH3"/>
    <property type="match status" value="3"/>
</dbReference>
<dbReference type="AlphaFoldDB" id="A0A8J4XN38"/>
<dbReference type="InterPro" id="IPR001452">
    <property type="entry name" value="SH3_domain"/>
</dbReference>
<accession>A0A8J4XN38</accession>
<dbReference type="PANTHER" id="PTHR14167">
    <property type="entry name" value="SH3 DOMAIN-CONTAINING"/>
    <property type="match status" value="1"/>
</dbReference>
<evidence type="ECO:0000259" key="4">
    <source>
        <dbReference type="PROSITE" id="PS50002"/>
    </source>
</evidence>
<comment type="caution">
    <text evidence="5">The sequence shown here is derived from an EMBL/GenBank/DDBJ whole genome shotgun (WGS) entry which is preliminary data.</text>
</comment>
<reference evidence="5" key="1">
    <citation type="submission" date="2020-07" db="EMBL/GenBank/DDBJ databases">
        <title>The High-quality genome of the commercially important snow crab, Chionoecetes opilio.</title>
        <authorList>
            <person name="Jeong J.-H."/>
            <person name="Ryu S."/>
        </authorList>
    </citation>
    <scope>NUCLEOTIDE SEQUENCE</scope>
    <source>
        <strain evidence="5">MADBK_172401_WGS</strain>
        <tissue evidence="5">Digestive gland</tissue>
    </source>
</reference>
<dbReference type="EMBL" id="JACEEZ010025209">
    <property type="protein sequence ID" value="KAG0703357.1"/>
    <property type="molecule type" value="Genomic_DNA"/>
</dbReference>
<dbReference type="InterPro" id="IPR050384">
    <property type="entry name" value="Endophilin_SH3RF"/>
</dbReference>
<keyword evidence="6" id="KW-1185">Reference proteome</keyword>
<dbReference type="Gene3D" id="2.30.30.40">
    <property type="entry name" value="SH3 Domains"/>
    <property type="match status" value="3"/>
</dbReference>
<dbReference type="CDD" id="cd11781">
    <property type="entry name" value="SH3_Sorbs_1"/>
    <property type="match status" value="1"/>
</dbReference>
<dbReference type="CDD" id="cd11782">
    <property type="entry name" value="SH3_Sorbs_2"/>
    <property type="match status" value="1"/>
</dbReference>
<dbReference type="OrthoDB" id="19092at2759"/>
<organism evidence="5 6">
    <name type="scientific">Chionoecetes opilio</name>
    <name type="common">Atlantic snow crab</name>
    <name type="synonym">Cancer opilio</name>
    <dbReference type="NCBI Taxonomy" id="41210"/>
    <lineage>
        <taxon>Eukaryota</taxon>
        <taxon>Metazoa</taxon>
        <taxon>Ecdysozoa</taxon>
        <taxon>Arthropoda</taxon>
        <taxon>Crustacea</taxon>
        <taxon>Multicrustacea</taxon>
        <taxon>Malacostraca</taxon>
        <taxon>Eumalacostraca</taxon>
        <taxon>Eucarida</taxon>
        <taxon>Decapoda</taxon>
        <taxon>Pleocyemata</taxon>
        <taxon>Brachyura</taxon>
        <taxon>Eubrachyura</taxon>
        <taxon>Majoidea</taxon>
        <taxon>Majidae</taxon>
        <taxon>Chionoecetes</taxon>
    </lineage>
</organism>
<dbReference type="PRINTS" id="PR00452">
    <property type="entry name" value="SH3DOMAIN"/>
</dbReference>
<dbReference type="FunFam" id="2.30.30.40:FF:000001">
    <property type="entry name" value="Sorbin and SH3 domain-containing protein 1 isoform 2"/>
    <property type="match status" value="1"/>
</dbReference>
<dbReference type="SMART" id="SM00326">
    <property type="entry name" value="SH3"/>
    <property type="match status" value="3"/>
</dbReference>
<sequence length="532" mass="59234">MDWVLGKVVDQSDCGASLGKTKITDLVFAGDAVILAESLEVLVMALEALHKEARPLGLEVSWLKTKVQVFGDLLDETVQSVYACGEDIEILESCTYLGSAVYNDDGSRQEVLRRIGIAHGVMDSLSRSIGVVESWNIAGMITCQISDCTVRLNRGLLPAYSVSANFGYVGMWHATLKSILPIGLYLPLQKSPIPLNRYDDESSLGTMRGVRTPDLKQVAKALYSFSAQNKREISFNKGDVIFIRRHIDKNWYEGEHRGSVGIFPCNYVEIVPYDSIRTLTRKPTEGQARARFNFQAQTSMEMSLSKGELVVLTRRVDENWYEGRIGNRKGIFPVSYVDTLMEPGADRPLTPSSSPMPRPALPAANLLYNGASSYSSPYSTLGRPGSQNDSRPYNQSLTVNTQQEPVPFQHFYGASLGKIKITDLVFADDAVIFAEALEILMIALEALHEEAKPLGLEVSWLKIKVQVFGGLLDERVQYRALYNYKPQNDDELELMENDLVMVMEKCDDGWFVGTSRRTGLFGTFPGNYVEKV</sequence>
<dbReference type="SUPFAM" id="SSF50044">
    <property type="entry name" value="SH3-domain"/>
    <property type="match status" value="3"/>
</dbReference>
<dbReference type="Pfam" id="PF00018">
    <property type="entry name" value="SH3_1"/>
    <property type="match status" value="2"/>
</dbReference>
<evidence type="ECO:0000313" key="6">
    <source>
        <dbReference type="Proteomes" id="UP000770661"/>
    </source>
</evidence>
<name>A0A8J4XN38_CHIOP</name>
<evidence type="ECO:0000256" key="1">
    <source>
        <dbReference type="ARBA" id="ARBA00022443"/>
    </source>
</evidence>
<proteinExistence type="predicted"/>
<dbReference type="Proteomes" id="UP000770661">
    <property type="component" value="Unassembled WGS sequence"/>
</dbReference>
<gene>
    <name evidence="5" type="primary">SORBS3</name>
    <name evidence="5" type="ORF">GWK47_024870</name>
</gene>